<gene>
    <name evidence="3" type="ORF">FISHEDRAFT_37343</name>
</gene>
<evidence type="ECO:0000313" key="4">
    <source>
        <dbReference type="Proteomes" id="UP000054144"/>
    </source>
</evidence>
<dbReference type="AlphaFoldDB" id="A0A0D7AKH9"/>
<accession>A0A0D7AKH9</accession>
<dbReference type="GO" id="GO:0008270">
    <property type="term" value="F:zinc ion binding"/>
    <property type="evidence" value="ECO:0007669"/>
    <property type="project" value="UniProtKB-KW"/>
</dbReference>
<proteinExistence type="predicted"/>
<keyword evidence="1" id="KW-0862">Zinc</keyword>
<evidence type="ECO:0000256" key="1">
    <source>
        <dbReference type="PROSITE-ProRule" id="PRU00042"/>
    </source>
</evidence>
<dbReference type="InterPro" id="IPR013087">
    <property type="entry name" value="Znf_C2H2_type"/>
</dbReference>
<dbReference type="PROSITE" id="PS50157">
    <property type="entry name" value="ZINC_FINGER_C2H2_2"/>
    <property type="match status" value="1"/>
</dbReference>
<dbReference type="PROSITE" id="PS00028">
    <property type="entry name" value="ZINC_FINGER_C2H2_1"/>
    <property type="match status" value="1"/>
</dbReference>
<name>A0A0D7AKH9_9AGAR</name>
<keyword evidence="4" id="KW-1185">Reference proteome</keyword>
<sequence length="98" mass="10733">MNSATVTSEPTLPSVLPSRPALSDITSTVAELQRAGVLPASEENVQPIGKVTNPRDTALFICGLQECCRLYPSKERLMAHRKRDHNSEDDGAIITWND</sequence>
<organism evidence="3 4">
    <name type="scientific">Fistulina hepatica ATCC 64428</name>
    <dbReference type="NCBI Taxonomy" id="1128425"/>
    <lineage>
        <taxon>Eukaryota</taxon>
        <taxon>Fungi</taxon>
        <taxon>Dikarya</taxon>
        <taxon>Basidiomycota</taxon>
        <taxon>Agaricomycotina</taxon>
        <taxon>Agaricomycetes</taxon>
        <taxon>Agaricomycetidae</taxon>
        <taxon>Agaricales</taxon>
        <taxon>Fistulinaceae</taxon>
        <taxon>Fistulina</taxon>
    </lineage>
</organism>
<feature type="domain" description="C2H2-type" evidence="2">
    <location>
        <begin position="60"/>
        <end position="90"/>
    </location>
</feature>
<dbReference type="EMBL" id="KN881666">
    <property type="protein sequence ID" value="KIY51283.1"/>
    <property type="molecule type" value="Genomic_DNA"/>
</dbReference>
<protein>
    <recommendedName>
        <fullName evidence="2">C2H2-type domain-containing protein</fullName>
    </recommendedName>
</protein>
<evidence type="ECO:0000259" key="2">
    <source>
        <dbReference type="PROSITE" id="PS50157"/>
    </source>
</evidence>
<keyword evidence="1" id="KW-0479">Metal-binding</keyword>
<reference evidence="3 4" key="1">
    <citation type="journal article" date="2015" name="Fungal Genet. Biol.">
        <title>Evolution of novel wood decay mechanisms in Agaricales revealed by the genome sequences of Fistulina hepatica and Cylindrobasidium torrendii.</title>
        <authorList>
            <person name="Floudas D."/>
            <person name="Held B.W."/>
            <person name="Riley R."/>
            <person name="Nagy L.G."/>
            <person name="Koehler G."/>
            <person name="Ransdell A.S."/>
            <person name="Younus H."/>
            <person name="Chow J."/>
            <person name="Chiniquy J."/>
            <person name="Lipzen A."/>
            <person name="Tritt A."/>
            <person name="Sun H."/>
            <person name="Haridas S."/>
            <person name="LaButti K."/>
            <person name="Ohm R.A."/>
            <person name="Kues U."/>
            <person name="Blanchette R.A."/>
            <person name="Grigoriev I.V."/>
            <person name="Minto R.E."/>
            <person name="Hibbett D.S."/>
        </authorList>
    </citation>
    <scope>NUCLEOTIDE SEQUENCE [LARGE SCALE GENOMIC DNA]</scope>
    <source>
        <strain evidence="3 4">ATCC 64428</strain>
    </source>
</reference>
<evidence type="ECO:0000313" key="3">
    <source>
        <dbReference type="EMBL" id="KIY51283.1"/>
    </source>
</evidence>
<dbReference type="Proteomes" id="UP000054144">
    <property type="component" value="Unassembled WGS sequence"/>
</dbReference>
<dbReference type="OrthoDB" id="3222551at2759"/>
<keyword evidence="1" id="KW-0863">Zinc-finger</keyword>